<feature type="compositionally biased region" description="Basic and acidic residues" evidence="1">
    <location>
        <begin position="88"/>
        <end position="114"/>
    </location>
</feature>
<accession>A0A0A1TBX1</accession>
<evidence type="ECO:0000313" key="2">
    <source>
        <dbReference type="EMBL" id="CEJ94576.1"/>
    </source>
</evidence>
<proteinExistence type="predicted"/>
<dbReference type="AlphaFoldDB" id="A0A0A1TBX1"/>
<dbReference type="EMBL" id="CDHN01000007">
    <property type="protein sequence ID" value="CEJ94576.1"/>
    <property type="molecule type" value="Genomic_DNA"/>
</dbReference>
<sequence length="380" mass="41498">MSVPSHSQTSGHSKNSSIDEAFSASEDYRVSKSFSNDTNLPFRSSIMQQDTMDISEMSNGGVAGTNGLGNLADELADAFSDTGDELDDEHHQSNDAQEHQLDENTQREENDRHAGPNQDFADGISANTLSLPQQQRGHQRKGSEYDGSEYGSESDLDAAGLTTSVLTKIDAIESLARRGVENYGGPQDDVFKRVTDGLRDLASQSSVEGSASRLITAHSALATHLAHQTRQLHNLTFPLLSPLASPPNPDTVDDLIPLLVTLAEDLPKPSTVAYNSLSALHTMTAELIQTLSYLSDTLHMSRQTTVAATRRLKSAKELVAEMRREDELREEGERWLSRGNWGERLQKRECAGVCGEVIGGFEAVCNGWRERLLAQEESTA</sequence>
<protein>
    <recommendedName>
        <fullName evidence="4">WD domain-containing protein</fullName>
    </recommendedName>
</protein>
<dbReference type="HOGENOM" id="CLU_047851_1_0_1"/>
<name>A0A0A1TBX1_9HYPO</name>
<dbReference type="OrthoDB" id="5427526at2759"/>
<reference evidence="2 3" key="1">
    <citation type="journal article" date="2015" name="Genome Announc.">
        <title>Draft Genome Sequence and Gene Annotation of the Entomopathogenic Fungus Verticillium hemipterigenum.</title>
        <authorList>
            <person name="Horn F."/>
            <person name="Habel A."/>
            <person name="Scharf D.H."/>
            <person name="Dworschak J."/>
            <person name="Brakhage A.A."/>
            <person name="Guthke R."/>
            <person name="Hertweck C."/>
            <person name="Linde J."/>
        </authorList>
    </citation>
    <scope>NUCLEOTIDE SEQUENCE [LARGE SCALE GENOMIC DNA]</scope>
</reference>
<feature type="compositionally biased region" description="Polar residues" evidence="1">
    <location>
        <begin position="125"/>
        <end position="136"/>
    </location>
</feature>
<keyword evidence="3" id="KW-1185">Reference proteome</keyword>
<evidence type="ECO:0000256" key="1">
    <source>
        <dbReference type="SAM" id="MobiDB-lite"/>
    </source>
</evidence>
<evidence type="ECO:0000313" key="3">
    <source>
        <dbReference type="Proteomes" id="UP000039046"/>
    </source>
</evidence>
<organism evidence="2 3">
    <name type="scientific">[Torrubiella] hemipterigena</name>
    <dbReference type="NCBI Taxonomy" id="1531966"/>
    <lineage>
        <taxon>Eukaryota</taxon>
        <taxon>Fungi</taxon>
        <taxon>Dikarya</taxon>
        <taxon>Ascomycota</taxon>
        <taxon>Pezizomycotina</taxon>
        <taxon>Sordariomycetes</taxon>
        <taxon>Hypocreomycetidae</taxon>
        <taxon>Hypocreales</taxon>
        <taxon>Clavicipitaceae</taxon>
        <taxon>Clavicipitaceae incertae sedis</taxon>
        <taxon>'Torrubiella' clade</taxon>
    </lineage>
</organism>
<feature type="region of interest" description="Disordered" evidence="1">
    <location>
        <begin position="81"/>
        <end position="156"/>
    </location>
</feature>
<evidence type="ECO:0008006" key="4">
    <source>
        <dbReference type="Google" id="ProtNLM"/>
    </source>
</evidence>
<dbReference type="Proteomes" id="UP000039046">
    <property type="component" value="Unassembled WGS sequence"/>
</dbReference>
<gene>
    <name evidence="2" type="ORF">VHEMI10096</name>
</gene>